<feature type="compositionally biased region" description="Polar residues" evidence="1">
    <location>
        <begin position="1878"/>
        <end position="1888"/>
    </location>
</feature>
<organism evidence="2 3">
    <name type="scientific">Collichthys lucidus</name>
    <name type="common">Big head croaker</name>
    <name type="synonym">Sciaena lucida</name>
    <dbReference type="NCBI Taxonomy" id="240159"/>
    <lineage>
        <taxon>Eukaryota</taxon>
        <taxon>Metazoa</taxon>
        <taxon>Chordata</taxon>
        <taxon>Craniata</taxon>
        <taxon>Vertebrata</taxon>
        <taxon>Euteleostomi</taxon>
        <taxon>Actinopterygii</taxon>
        <taxon>Neopterygii</taxon>
        <taxon>Teleostei</taxon>
        <taxon>Neoteleostei</taxon>
        <taxon>Acanthomorphata</taxon>
        <taxon>Eupercaria</taxon>
        <taxon>Sciaenidae</taxon>
        <taxon>Collichthys</taxon>
    </lineage>
</organism>
<feature type="region of interest" description="Disordered" evidence="1">
    <location>
        <begin position="1717"/>
        <end position="1740"/>
    </location>
</feature>
<feature type="region of interest" description="Disordered" evidence="1">
    <location>
        <begin position="1868"/>
        <end position="2001"/>
    </location>
</feature>
<dbReference type="PANTHER" id="PTHR38004">
    <property type="entry name" value="PROLINE-RICH PROTEIN 33"/>
    <property type="match status" value="1"/>
</dbReference>
<dbReference type="Proteomes" id="UP000298787">
    <property type="component" value="Chromosome 4"/>
</dbReference>
<accession>A0A4U5U6L6</accession>
<feature type="compositionally biased region" description="Polar residues" evidence="1">
    <location>
        <begin position="1421"/>
        <end position="1430"/>
    </location>
</feature>
<feature type="region of interest" description="Disordered" evidence="1">
    <location>
        <begin position="1421"/>
        <end position="1494"/>
    </location>
</feature>
<gene>
    <name evidence="2" type="ORF">D9C73_003532</name>
</gene>
<feature type="region of interest" description="Disordered" evidence="1">
    <location>
        <begin position="28"/>
        <end position="56"/>
    </location>
</feature>
<feature type="compositionally biased region" description="Polar residues" evidence="1">
    <location>
        <begin position="1451"/>
        <end position="1478"/>
    </location>
</feature>
<dbReference type="EMBL" id="CM014081">
    <property type="protein sequence ID" value="TKS69468.1"/>
    <property type="molecule type" value="Genomic_DNA"/>
</dbReference>
<evidence type="ECO:0000313" key="3">
    <source>
        <dbReference type="Proteomes" id="UP000298787"/>
    </source>
</evidence>
<dbReference type="InterPro" id="IPR028004">
    <property type="entry name" value="DUF4643"/>
</dbReference>
<name>A0A4U5U6L6_COLLU</name>
<feature type="compositionally biased region" description="Polar residues" evidence="1">
    <location>
        <begin position="1814"/>
        <end position="1829"/>
    </location>
</feature>
<dbReference type="PANTHER" id="PTHR38004:SF1">
    <property type="entry name" value="PROLINE-RICH PROTEIN 33"/>
    <property type="match status" value="1"/>
</dbReference>
<feature type="region of interest" description="Disordered" evidence="1">
    <location>
        <begin position="2105"/>
        <end position="2126"/>
    </location>
</feature>
<feature type="region of interest" description="Disordered" evidence="1">
    <location>
        <begin position="1755"/>
        <end position="1774"/>
    </location>
</feature>
<dbReference type="Pfam" id="PF15485">
    <property type="entry name" value="DUF4643"/>
    <property type="match status" value="1"/>
</dbReference>
<feature type="compositionally biased region" description="Polar residues" evidence="1">
    <location>
        <begin position="880"/>
        <end position="889"/>
    </location>
</feature>
<proteinExistence type="predicted"/>
<feature type="region of interest" description="Disordered" evidence="1">
    <location>
        <begin position="880"/>
        <end position="900"/>
    </location>
</feature>
<evidence type="ECO:0000313" key="2">
    <source>
        <dbReference type="EMBL" id="TKS69468.1"/>
    </source>
</evidence>
<evidence type="ECO:0000256" key="1">
    <source>
        <dbReference type="SAM" id="MobiDB-lite"/>
    </source>
</evidence>
<feature type="compositionally biased region" description="Basic residues" evidence="1">
    <location>
        <begin position="115"/>
        <end position="125"/>
    </location>
</feature>
<feature type="region of interest" description="Disordered" evidence="1">
    <location>
        <begin position="1513"/>
        <end position="1541"/>
    </location>
</feature>
<feature type="compositionally biased region" description="Polar residues" evidence="1">
    <location>
        <begin position="30"/>
        <end position="45"/>
    </location>
</feature>
<sequence length="2126" mass="228457">MWHPEPGLTSREQFVLAAARRSLPCKTPATLISSPDQSGANTTVIKDNHRSKKAKPRRRNNFWSFVLDFQQTEAVCESEMLMEVGYSNGLDPDLSQQYPPPLLPKPGKDNARLQKLKKKRAKKKGSLSQTPVPFRSCLSPVNEASTDLEHSDQSSPPKTPDSAYIADSSVSSLPFGSLYDHSTSAFPHPQRSPYNKTGSFPTQSYIAQTTTSEEQVAPLYECSSFLFDDMTPFMMPPCMASPPKSSPERVPVQHLPSSFNLNTTPNSHGSVTTVPPVAVSQSGTKISTHSLTLSPAALNGGPGPTPSQVADLPPIPLLLSVTNTQTQPFISSQRETNTSPKGNLQSQASSWTARPTSNGNFVSSQMSPEITTSKISLVEAVNETRPDNAQTRIYTSKATFYEISKPPSIQDITVINPTYQGALVSAVYRDKTSVSVVKSDQKLSVSRSHCGSPKTPSCTPARVSTPFFEISKPNPLLFAASSALSSPQDLQTPAILNEDPRQKSIVQTSYIGRPPAATEDLKVTDVNHISSIKQTCNYKAIDIQNTQRSTMKSDLRPENLASSMTAPDSVVIKPIPIHSIQNAQRSTINSDLRPENLASNMKTPDPALITPTPIQPVIPKLQTKHIFESEASALPKVPTFFSTVPKTSNLNPSAVISMQAPSAPQSSIYHPPVVEARKSLTSLLETQMSFATSKPKSRSMYYGLTPAEYVAYGGIRTIASNQSPVPPKVHETSSNKTQSDVAVDASHVSRSEATKHLNGHQDLPSSMEVSAAHISQPMSTPRDSEEIVTCSKDVFEESQSEAHSIGIQSVKTSSMDTIKPELPLGLAQKTMQQSTSDVSTAKASYTEAPIPIPKAGEVHTQSAALFSIEAAQNTTTCLTDSNGLSSSSPPLVKVDSNAETQHSTKVIGITEKGVDPEKTHKKGKNKSEPLEIVPVQSDAVSPPTANGFIVQPTVRPVRDLANHKNLAVQSPAIELEPKFPGGPIINGAFTLGKQQGTKQVSTPLPSKVITDAVLQKQRQEVNQLIKANSEFMLPNKTNMGNIFHSLAACTEHVPNKTNTEPQFSNIFSKESIISTTGSILPHEPVTASVCSVHHSICTISTAIQGTNITQQLSAEMYKTSKPVEKKTNLPGEGHCLSSKVPSVPNTLNFNTNLAKPTTETKLPDLAVNATQSPSYSDIKIPLAMTSTMPTKESPKPTKASENVMKTQHSIGSSGQVVQGASFYTNSSSATVETTQATQLSFNIPAKDTVLSSQVDTETKIPTFNTDKVSNSIVDTVLNPQSANGRLGLLTGKTPTEHPPIISSTAGNIQTKCAFETRPASNPAKGNMVMNTPSRKTKLSNNLSAGLLTASKSLTDVFSPGQPGGVVAIQHGFETAQSNKFNLGNNVQGISVADTKVPEAILSMMADPTVSIKPSFNTVQVNKSTMPSSPHETIMRHLPPKSPRLRSDRPESQSAMQPSSDAKTMCTSGAQTRISTNSKPPVANILPEPRSSTPQITDETTAIKEQFPFIQPIIVNKSSPSPPMRTKNSVTSKTGTTTSSSSGYAMANVSSTSVEHQAIASQFMSGDNAQTCLSSQTGVKQFRQSVIETKTSIGTSINTVNTQNVSHTQINNHTDTNIYPLAEATKDAIASLSPPIVRPSSLPEPRLCDAPIRTYTPTLPQSSQTPLSLNHTTETKPSPVIMKEQMKPLIVPIRNKTPTSTIQSSVKTIKENISKPEIKPVPAKDTPVLTNSSEKKLHSQTHKIKTNVVTNSSKEGILSPLNTESSPPIISPEPVLPSNLTLKAQLPTKQIDPRPSSVSVETKPSVVKDDLSPPNLVQISSHTSNVQPSTELPLENISPAKPTTETVMKPSIVKAAVIDSATPASLPQASVSVKAPSPNRGTSPPSLQKTGLKDKDVLRTKATAAPKEALAVEPSMKSATSTASSTDEKAAKTEAPPSSAEPKAAQKPKGLKGKLSGWTRLKKHMVVEPEEPQFPQLESKSQVNSSGSKTNQGGSDKLSADQCASQEVAMDKEGPKALKMWDALLFQMFSTKDRIIQQINANKKDSDDKKASKDNQAEVPSFVNRLPILLYSPRFDARKLKEAAEKPLSKIAAVFERGLIKRKCQKEEQKDFNTKARGFGSTKNTDM</sequence>
<feature type="region of interest" description="Disordered" evidence="1">
    <location>
        <begin position="722"/>
        <end position="741"/>
    </location>
</feature>
<keyword evidence="3" id="KW-1185">Reference proteome</keyword>
<feature type="region of interest" description="Disordered" evidence="1">
    <location>
        <begin position="115"/>
        <end position="166"/>
    </location>
</feature>
<feature type="compositionally biased region" description="Low complexity" evidence="1">
    <location>
        <begin position="1525"/>
        <end position="1541"/>
    </location>
</feature>
<feature type="region of interest" description="Disordered" evidence="1">
    <location>
        <begin position="331"/>
        <end position="366"/>
    </location>
</feature>
<protein>
    <submittedName>
        <fullName evidence="2">Proline-rich protein 33</fullName>
    </submittedName>
</protein>
<feature type="region of interest" description="Disordered" evidence="1">
    <location>
        <begin position="1787"/>
        <end position="1844"/>
    </location>
</feature>
<feature type="compositionally biased region" description="Polar residues" evidence="1">
    <location>
        <begin position="1975"/>
        <end position="1993"/>
    </location>
</feature>
<feature type="compositionally biased region" description="Low complexity" evidence="1">
    <location>
        <begin position="1932"/>
        <end position="1947"/>
    </location>
</feature>
<reference evidence="2 3" key="1">
    <citation type="submission" date="2019-01" db="EMBL/GenBank/DDBJ databases">
        <title>Genome Assembly of Collichthys lucidus.</title>
        <authorList>
            <person name="Cai M."/>
            <person name="Xiao S."/>
        </authorList>
    </citation>
    <scope>NUCLEOTIDE SEQUENCE [LARGE SCALE GENOMIC DNA]</scope>
    <source>
        <strain evidence="2">JT15FE1705JMU</strain>
        <tissue evidence="2">Muscle</tissue>
    </source>
</reference>